<comment type="function">
    <text evidence="6">Involved in beta-(1--&gt;2)glucan export. Transmembrane domains (TMD) form a pore in the inner membrane and the ATP-binding domain (NBD) is responsible for energy generation.</text>
</comment>
<evidence type="ECO:0000256" key="1">
    <source>
        <dbReference type="ARBA" id="ARBA00005417"/>
    </source>
</evidence>
<accession>A0A176Z1F7</accession>
<evidence type="ECO:0000313" key="9">
    <source>
        <dbReference type="Proteomes" id="UP000076959"/>
    </source>
</evidence>
<evidence type="ECO:0000256" key="6">
    <source>
        <dbReference type="ARBA" id="ARBA00024722"/>
    </source>
</evidence>
<dbReference type="Pfam" id="PF00005">
    <property type="entry name" value="ABC_tran"/>
    <property type="match status" value="1"/>
</dbReference>
<dbReference type="GO" id="GO:0015658">
    <property type="term" value="F:branched-chain amino acid transmembrane transporter activity"/>
    <property type="evidence" value="ECO:0007669"/>
    <property type="project" value="TreeGrafter"/>
</dbReference>
<name>A0A176Z1F7_9BRAD</name>
<evidence type="ECO:0000256" key="3">
    <source>
        <dbReference type="ARBA" id="ARBA00022741"/>
    </source>
</evidence>
<evidence type="ECO:0000313" key="8">
    <source>
        <dbReference type="EMBL" id="OAF12910.1"/>
    </source>
</evidence>
<organism evidence="8 9">
    <name type="scientific">Bradyrhizobium centrolobii</name>
    <dbReference type="NCBI Taxonomy" id="1505087"/>
    <lineage>
        <taxon>Bacteria</taxon>
        <taxon>Pseudomonadati</taxon>
        <taxon>Pseudomonadota</taxon>
        <taxon>Alphaproteobacteria</taxon>
        <taxon>Hyphomicrobiales</taxon>
        <taxon>Nitrobacteraceae</taxon>
        <taxon>Bradyrhizobium</taxon>
    </lineage>
</organism>
<evidence type="ECO:0000256" key="2">
    <source>
        <dbReference type="ARBA" id="ARBA00022448"/>
    </source>
</evidence>
<comment type="caution">
    <text evidence="8">The sequence shown here is derived from an EMBL/GenBank/DDBJ whole genome shotgun (WGS) entry which is preliminary data.</text>
</comment>
<proteinExistence type="inferred from homology"/>
<evidence type="ECO:0000256" key="4">
    <source>
        <dbReference type="ARBA" id="ARBA00022840"/>
    </source>
</evidence>
<keyword evidence="5" id="KW-0029">Amino-acid transport</keyword>
<dbReference type="OrthoDB" id="7828906at2"/>
<dbReference type="InterPro" id="IPR052156">
    <property type="entry name" value="BCAA_Transport_ATP-bd_LivF"/>
</dbReference>
<dbReference type="Proteomes" id="UP000076959">
    <property type="component" value="Unassembled WGS sequence"/>
</dbReference>
<dbReference type="STRING" id="1505087.AYJ54_45000"/>
<dbReference type="PANTHER" id="PTHR43820:SF4">
    <property type="entry name" value="HIGH-AFFINITY BRANCHED-CHAIN AMINO ACID TRANSPORT ATP-BINDING PROTEIN LIVF"/>
    <property type="match status" value="1"/>
</dbReference>
<dbReference type="CDD" id="cd03224">
    <property type="entry name" value="ABC_TM1139_LivF_branched"/>
    <property type="match status" value="1"/>
</dbReference>
<dbReference type="PROSITE" id="PS00211">
    <property type="entry name" value="ABC_TRANSPORTER_1"/>
    <property type="match status" value="1"/>
</dbReference>
<evidence type="ECO:0000256" key="5">
    <source>
        <dbReference type="ARBA" id="ARBA00022970"/>
    </source>
</evidence>
<comment type="similarity">
    <text evidence="1">Belongs to the ABC transporter superfamily.</text>
</comment>
<sequence length="245" mass="26287">MPELFSARGLSVRYGAARAVENVDLSVPEKGVVALLGANGAGKSSVLKAIAGLVPAEGEMRFAGEDIGVLAARQRVRRGIVYVPEGRQIVGSLTVAENLLLGGFFLDARMQRQRRDLMLELFPEIANRLKSPAWMLSGGEQQMLAIGRGLMSAPRLLLLDEPSLGLAPLLIRRVFERLVTIKQDTGLAIMLVEQNFRMTIKVADELYFVRNGAIVGHRSAAAIATAASRAEVVEAYLGAGQPAPA</sequence>
<dbReference type="GO" id="GO:0015807">
    <property type="term" value="P:L-amino acid transport"/>
    <property type="evidence" value="ECO:0007669"/>
    <property type="project" value="TreeGrafter"/>
</dbReference>
<dbReference type="PANTHER" id="PTHR43820">
    <property type="entry name" value="HIGH-AFFINITY BRANCHED-CHAIN AMINO ACID TRANSPORT ATP-BINDING PROTEIN LIVF"/>
    <property type="match status" value="1"/>
</dbReference>
<dbReference type="EMBL" id="LUUB01000038">
    <property type="protein sequence ID" value="OAF12910.1"/>
    <property type="molecule type" value="Genomic_DNA"/>
</dbReference>
<dbReference type="InterPro" id="IPR017871">
    <property type="entry name" value="ABC_transporter-like_CS"/>
</dbReference>
<dbReference type="SMART" id="SM00382">
    <property type="entry name" value="AAA"/>
    <property type="match status" value="1"/>
</dbReference>
<keyword evidence="4 8" id="KW-0067">ATP-binding</keyword>
<dbReference type="InterPro" id="IPR003439">
    <property type="entry name" value="ABC_transporter-like_ATP-bd"/>
</dbReference>
<keyword evidence="3" id="KW-0547">Nucleotide-binding</keyword>
<dbReference type="RefSeq" id="WP_063698436.1">
    <property type="nucleotide sequence ID" value="NZ_LUUB01000038.1"/>
</dbReference>
<dbReference type="PROSITE" id="PS50893">
    <property type="entry name" value="ABC_TRANSPORTER_2"/>
    <property type="match status" value="1"/>
</dbReference>
<gene>
    <name evidence="8" type="ORF">AYJ54_45000</name>
</gene>
<dbReference type="GO" id="GO:0005524">
    <property type="term" value="F:ATP binding"/>
    <property type="evidence" value="ECO:0007669"/>
    <property type="project" value="UniProtKB-KW"/>
</dbReference>
<keyword evidence="9" id="KW-1185">Reference proteome</keyword>
<dbReference type="AlphaFoldDB" id="A0A176Z1F7"/>
<keyword evidence="2" id="KW-0813">Transport</keyword>
<dbReference type="InterPro" id="IPR027417">
    <property type="entry name" value="P-loop_NTPase"/>
</dbReference>
<reference evidence="8 9" key="1">
    <citation type="submission" date="2016-03" db="EMBL/GenBank/DDBJ databases">
        <title>Draft Genome Sequence of the Strain BR 10245 (Bradyrhizobium sp.) isolated from nodules of Centrolobium paraense.</title>
        <authorList>
            <person name="Simoes-Araujo J.L.Sr."/>
            <person name="Barauna A.C."/>
            <person name="Silva K."/>
            <person name="Zilli J.E."/>
        </authorList>
    </citation>
    <scope>NUCLEOTIDE SEQUENCE [LARGE SCALE GENOMIC DNA]</scope>
    <source>
        <strain evidence="8 9">BR 10245</strain>
    </source>
</reference>
<dbReference type="InterPro" id="IPR003593">
    <property type="entry name" value="AAA+_ATPase"/>
</dbReference>
<dbReference type="Gene3D" id="3.40.50.300">
    <property type="entry name" value="P-loop containing nucleotide triphosphate hydrolases"/>
    <property type="match status" value="1"/>
</dbReference>
<protein>
    <submittedName>
        <fullName evidence="8">ABC transporter ATP-binding protein</fullName>
    </submittedName>
</protein>
<dbReference type="SUPFAM" id="SSF52540">
    <property type="entry name" value="P-loop containing nucleoside triphosphate hydrolases"/>
    <property type="match status" value="1"/>
</dbReference>
<evidence type="ECO:0000259" key="7">
    <source>
        <dbReference type="PROSITE" id="PS50893"/>
    </source>
</evidence>
<dbReference type="GO" id="GO:0016887">
    <property type="term" value="F:ATP hydrolysis activity"/>
    <property type="evidence" value="ECO:0007669"/>
    <property type="project" value="InterPro"/>
</dbReference>
<feature type="domain" description="ABC transporter" evidence="7">
    <location>
        <begin position="5"/>
        <end position="236"/>
    </location>
</feature>